<proteinExistence type="predicted"/>
<sequence length="842" mass="91677">MDEALIIGYTVDLVFLERFFVPTARGLGARVTVVADAHNLISDLVDVKAAGRSYQLGMAFCRGSFHPKVVVFQNNQFSWVAIGSGNPTTAGWGHNGELWLTIKATAARAPRALKDLAGWLSDLHRAVVLPSWISSTLRSIASRLIPSEIDPDWSDLRIVHNLTLPIIEQLPSEPVDTLRLTAPFHDPNGRAHLELVRRFRPRTVQLALQENLATYRGAAIVEAVGGTSLEVRLQDEKRLTHGKLIEWERGSQIVAMTGSANVTAAALLTATVEGANCELVTIQTVEGSLLPPGNPTAIDEIKKKRAGNYSQPTELDLNIQLLGAQVTATGIEAELVIRREGDLSFEYSPNGGPNSWTQLVVCGKRAVGPTTESISLRISSGSLLRARVRASKGGDFLSTPVVLHELYKCQAISRGSSGKTLSQDYAIRDLFGDDVLAERFAQDIEELIKSVPPSAQLRTSSVGGGSVSAEVPQDRWGEWVNEVELVLQPTLTHALFPGVVRAVNSVASQWVVDVEEGEDIAEGESEEAVDPFAVTVAFEHGPVALEPSEHRRWRMWDRRLRTAAINGAGKTHEALLISVLKVHLDLLATDLWGPDDPDWAFDLLELLDAVARPLGESEIPSNAKASAAGMVAISFRLLFDELAEVGGDELDLCAQRLWKDLAGLVALARDEDIAHHTILLGSRYGRTASEERVRDLRDRAERLSLDPHSEVRAQLESLGIRADFHNGAWFTSDFEDFGNGRKTAAKIADIVGRPCAALAADSRGVFAVLYVDGHVAYADSRINRWNLYSRRLGGPSSILSSETALTDTKVRFPLTNPGKQIEAMCATVGVSKAELQLALRGW</sequence>
<name>A0ABY1MYB8_9ACTN</name>
<evidence type="ECO:0000313" key="1">
    <source>
        <dbReference type="EMBL" id="SMO42058.1"/>
    </source>
</evidence>
<evidence type="ECO:0008006" key="3">
    <source>
        <dbReference type="Google" id="ProtNLM"/>
    </source>
</evidence>
<dbReference type="CDD" id="cd00138">
    <property type="entry name" value="PLDc_SF"/>
    <property type="match status" value="1"/>
</dbReference>
<evidence type="ECO:0000313" key="2">
    <source>
        <dbReference type="Proteomes" id="UP000315460"/>
    </source>
</evidence>
<organism evidence="1 2">
    <name type="scientific">Dietzia kunjamensis subsp. schimae</name>
    <dbReference type="NCBI Taxonomy" id="498198"/>
    <lineage>
        <taxon>Bacteria</taxon>
        <taxon>Bacillati</taxon>
        <taxon>Actinomycetota</taxon>
        <taxon>Actinomycetes</taxon>
        <taxon>Mycobacteriales</taxon>
        <taxon>Dietziaceae</taxon>
        <taxon>Dietzia</taxon>
    </lineage>
</organism>
<dbReference type="EMBL" id="FXTG01000001">
    <property type="protein sequence ID" value="SMO42058.1"/>
    <property type="molecule type" value="Genomic_DNA"/>
</dbReference>
<dbReference type="Proteomes" id="UP000315460">
    <property type="component" value="Unassembled WGS sequence"/>
</dbReference>
<dbReference type="Gene3D" id="3.30.870.10">
    <property type="entry name" value="Endonuclease Chain A"/>
    <property type="match status" value="1"/>
</dbReference>
<reference evidence="1 2" key="1">
    <citation type="submission" date="2017-05" db="EMBL/GenBank/DDBJ databases">
        <authorList>
            <person name="Varghese N."/>
            <person name="Submissions S."/>
        </authorList>
    </citation>
    <scope>NUCLEOTIDE SEQUENCE [LARGE SCALE GENOMIC DNA]</scope>
    <source>
        <strain evidence="1 2">DSM 45139</strain>
    </source>
</reference>
<protein>
    <recommendedName>
        <fullName evidence="3">Phospholipase D-like domain-containing protein</fullName>
    </recommendedName>
</protein>
<comment type="caution">
    <text evidence="1">The sequence shown here is derived from an EMBL/GenBank/DDBJ whole genome shotgun (WGS) entry which is preliminary data.</text>
</comment>
<gene>
    <name evidence="1" type="ORF">SAMN06265174_101525</name>
</gene>
<accession>A0ABY1MYB8</accession>
<keyword evidence="2" id="KW-1185">Reference proteome</keyword>